<comment type="catalytic activity">
    <reaction evidence="1">
        <text>[protein]-peptidylproline (omega=180) = [protein]-peptidylproline (omega=0)</text>
        <dbReference type="Rhea" id="RHEA:16237"/>
        <dbReference type="Rhea" id="RHEA-COMP:10747"/>
        <dbReference type="Rhea" id="RHEA-COMP:10748"/>
        <dbReference type="ChEBI" id="CHEBI:83833"/>
        <dbReference type="ChEBI" id="CHEBI:83834"/>
        <dbReference type="EC" id="5.2.1.8"/>
    </reaction>
</comment>
<dbReference type="AlphaFoldDB" id="A0AAW4MSF2"/>
<dbReference type="RefSeq" id="WP_217747478.1">
    <property type="nucleotide sequence ID" value="NZ_JAHOEB010000025.1"/>
</dbReference>
<keyword evidence="3 7" id="KW-0732">Signal</keyword>
<keyword evidence="12" id="KW-1185">Reference proteome</keyword>
<dbReference type="Pfam" id="PF00639">
    <property type="entry name" value="Rotamase"/>
    <property type="match status" value="1"/>
</dbReference>
<accession>A0AAW4MSF2</accession>
<evidence type="ECO:0000313" key="10">
    <source>
        <dbReference type="EMBL" id="MBV3392700.1"/>
    </source>
</evidence>
<dbReference type="EC" id="5.2.1.8" evidence="2"/>
<dbReference type="PANTHER" id="PTHR47245">
    <property type="entry name" value="PEPTIDYLPROLYL ISOMERASE"/>
    <property type="match status" value="1"/>
</dbReference>
<evidence type="ECO:0000313" key="9">
    <source>
        <dbReference type="EMBL" id="MBV3382607.1"/>
    </source>
</evidence>
<evidence type="ECO:0000259" key="8">
    <source>
        <dbReference type="PROSITE" id="PS50198"/>
    </source>
</evidence>
<comment type="caution">
    <text evidence="9">The sequence shown here is derived from an EMBL/GenBank/DDBJ whole genome shotgun (WGS) entry which is preliminary data.</text>
</comment>
<evidence type="ECO:0000256" key="1">
    <source>
        <dbReference type="ARBA" id="ARBA00000971"/>
    </source>
</evidence>
<evidence type="ECO:0000256" key="5">
    <source>
        <dbReference type="ARBA" id="ARBA00023235"/>
    </source>
</evidence>
<evidence type="ECO:0000313" key="11">
    <source>
        <dbReference type="Proteomes" id="UP001196408"/>
    </source>
</evidence>
<evidence type="ECO:0000313" key="12">
    <source>
        <dbReference type="Proteomes" id="UP001197492"/>
    </source>
</evidence>
<keyword evidence="4 6" id="KW-0697">Rotamase</keyword>
<feature type="signal peptide" evidence="7">
    <location>
        <begin position="1"/>
        <end position="22"/>
    </location>
</feature>
<evidence type="ECO:0000256" key="4">
    <source>
        <dbReference type="ARBA" id="ARBA00023110"/>
    </source>
</evidence>
<sequence>MKAKKIAALCLASVLLLSGCGGKTVDGKSVVASTSEGYVYADDVYDTLISTSSGKSAAFQYVLDQLINKQYPITSDMKDNASDMLDSIKNSYKSKYGEDSYEKQFKSDLKSAGYTSESEYKKKLIYSLQYAELVKHYVKTHYDTVFEDYYKVATPRMISMIKISVSDPSNPTDSEKEKLKEVQELLKDGKSFGDVAKDYSDDSTTKSAKGSLGVVDTTSNLTNTYGSTINEAAFSLTEGQTSDVLTGNDGYYILKCTSTSKEKIKKKLKNVTIQSPLLTYDDYIIYLAFKTYDIEYKDAKIKKAVNEAIKEGLKSRAAERK</sequence>
<feature type="domain" description="PpiC" evidence="8">
    <location>
        <begin position="155"/>
        <end position="258"/>
    </location>
</feature>
<feature type="chain" id="PRO_5043397472" description="peptidylprolyl isomerase" evidence="7">
    <location>
        <begin position="23"/>
        <end position="321"/>
    </location>
</feature>
<dbReference type="GO" id="GO:0003755">
    <property type="term" value="F:peptidyl-prolyl cis-trans isomerase activity"/>
    <property type="evidence" value="ECO:0007669"/>
    <property type="project" value="UniProtKB-KW"/>
</dbReference>
<evidence type="ECO:0000256" key="6">
    <source>
        <dbReference type="PROSITE-ProRule" id="PRU00278"/>
    </source>
</evidence>
<dbReference type="Proteomes" id="UP001197492">
    <property type="component" value="Unassembled WGS sequence"/>
</dbReference>
<gene>
    <name evidence="9" type="ORF">KSV97_05055</name>
    <name evidence="10" type="ORF">KSW06_05420</name>
</gene>
<evidence type="ECO:0000256" key="2">
    <source>
        <dbReference type="ARBA" id="ARBA00013194"/>
    </source>
</evidence>
<protein>
    <recommendedName>
        <fullName evidence="2">peptidylprolyl isomerase</fullName>
        <ecNumber evidence="2">5.2.1.8</ecNumber>
    </recommendedName>
</protein>
<dbReference type="InterPro" id="IPR050245">
    <property type="entry name" value="PrsA_foldase"/>
</dbReference>
<dbReference type="PANTHER" id="PTHR47245:SF1">
    <property type="entry name" value="FOLDASE PROTEIN PRSA"/>
    <property type="match status" value="1"/>
</dbReference>
<dbReference type="InterPro" id="IPR000297">
    <property type="entry name" value="PPIase_PpiC"/>
</dbReference>
<reference evidence="9 12" key="1">
    <citation type="submission" date="2021-06" db="EMBL/GenBank/DDBJ databases">
        <title>Collection of gut derived symbiotic bacterial strains cultured from healthy donors.</title>
        <authorList>
            <person name="Lin H."/>
            <person name="Littmann E."/>
            <person name="Pamer E.G."/>
        </authorList>
    </citation>
    <scope>NUCLEOTIDE SEQUENCE</scope>
    <source>
        <strain evidence="10 12">MSK.21.70</strain>
        <strain evidence="9">MSK.21.82</strain>
    </source>
</reference>
<organism evidence="9 11">
    <name type="scientific">Catenibacterium mitsuokai</name>
    <dbReference type="NCBI Taxonomy" id="100886"/>
    <lineage>
        <taxon>Bacteria</taxon>
        <taxon>Bacillati</taxon>
        <taxon>Bacillota</taxon>
        <taxon>Erysipelotrichia</taxon>
        <taxon>Erysipelotrichales</taxon>
        <taxon>Coprobacillaceae</taxon>
        <taxon>Catenibacterium</taxon>
    </lineage>
</organism>
<dbReference type="EMBL" id="JAHOEF010000023">
    <property type="protein sequence ID" value="MBV3382607.1"/>
    <property type="molecule type" value="Genomic_DNA"/>
</dbReference>
<keyword evidence="5 6" id="KW-0413">Isomerase</keyword>
<evidence type="ECO:0000256" key="3">
    <source>
        <dbReference type="ARBA" id="ARBA00022729"/>
    </source>
</evidence>
<proteinExistence type="predicted"/>
<name>A0AAW4MSF2_9FIRM</name>
<evidence type="ECO:0000256" key="7">
    <source>
        <dbReference type="SAM" id="SignalP"/>
    </source>
</evidence>
<dbReference type="Proteomes" id="UP001196408">
    <property type="component" value="Unassembled WGS sequence"/>
</dbReference>
<dbReference type="PROSITE" id="PS50198">
    <property type="entry name" value="PPIC_PPIASE_2"/>
    <property type="match status" value="1"/>
</dbReference>
<dbReference type="PROSITE" id="PS51257">
    <property type="entry name" value="PROKAR_LIPOPROTEIN"/>
    <property type="match status" value="1"/>
</dbReference>
<dbReference type="EMBL" id="JAHOEL010000025">
    <property type="protein sequence ID" value="MBV3392700.1"/>
    <property type="molecule type" value="Genomic_DNA"/>
</dbReference>